<evidence type="ECO:0000256" key="2">
    <source>
        <dbReference type="SAM" id="Phobius"/>
    </source>
</evidence>
<protein>
    <submittedName>
        <fullName evidence="3">Septum formation initiator family protein</fullName>
    </submittedName>
</protein>
<feature type="transmembrane region" description="Helical" evidence="2">
    <location>
        <begin position="20"/>
        <end position="40"/>
    </location>
</feature>
<accession>A0A387BBA4</accession>
<evidence type="ECO:0000313" key="3">
    <source>
        <dbReference type="EMBL" id="AYF98426.1"/>
    </source>
</evidence>
<keyword evidence="2" id="KW-0812">Transmembrane</keyword>
<dbReference type="InterPro" id="IPR007060">
    <property type="entry name" value="FtsL/DivIC"/>
</dbReference>
<evidence type="ECO:0000256" key="1">
    <source>
        <dbReference type="SAM" id="Coils"/>
    </source>
</evidence>
<dbReference type="OrthoDB" id="5187715at2"/>
<evidence type="ECO:0000313" key="4">
    <source>
        <dbReference type="Proteomes" id="UP000278886"/>
    </source>
</evidence>
<dbReference type="EMBL" id="CP032630">
    <property type="protein sequence ID" value="AYF98426.1"/>
    <property type="molecule type" value="Genomic_DNA"/>
</dbReference>
<dbReference type="Pfam" id="PF04977">
    <property type="entry name" value="DivIC"/>
    <property type="match status" value="1"/>
</dbReference>
<dbReference type="KEGG" id="lyd:D7I47_09235"/>
<reference evidence="4" key="1">
    <citation type="submission" date="2018-09" db="EMBL/GenBank/DDBJ databases">
        <title>Genome sequencing of strain 2DFWR-13.</title>
        <authorList>
            <person name="Heo J."/>
            <person name="Kim S.-J."/>
            <person name="Kwon S.-W."/>
        </authorList>
    </citation>
    <scope>NUCLEOTIDE SEQUENCE [LARGE SCALE GENOMIC DNA]</scope>
    <source>
        <strain evidence="4">2DFWR-13</strain>
    </source>
</reference>
<dbReference type="Proteomes" id="UP000278886">
    <property type="component" value="Chromosome"/>
</dbReference>
<keyword evidence="4" id="KW-1185">Reference proteome</keyword>
<name>A0A387BBA4_9MICO</name>
<keyword evidence="2" id="KW-0472">Membrane</keyword>
<feature type="coiled-coil region" evidence="1">
    <location>
        <begin position="43"/>
        <end position="70"/>
    </location>
</feature>
<keyword evidence="1" id="KW-0175">Coiled coil</keyword>
<gene>
    <name evidence="3" type="ORF">D7I47_09235</name>
</gene>
<dbReference type="AlphaFoldDB" id="A0A387BBA4"/>
<proteinExistence type="predicted"/>
<keyword evidence="2" id="KW-1133">Transmembrane helix</keyword>
<organism evidence="3 4">
    <name type="scientific">Protaetiibacter intestinalis</name>
    <dbReference type="NCBI Taxonomy" id="2419774"/>
    <lineage>
        <taxon>Bacteria</taxon>
        <taxon>Bacillati</taxon>
        <taxon>Actinomycetota</taxon>
        <taxon>Actinomycetes</taxon>
        <taxon>Micrococcales</taxon>
        <taxon>Microbacteriaceae</taxon>
        <taxon>Protaetiibacter</taxon>
    </lineage>
</organism>
<sequence>MTLAEPSRGAAWLRNFRLSGFALTALLLIVAALVVLAPRFKTLVEQRQQLAQLEQQVQDAQDQVDELDEEVARWSDPAYVEAQARDRLYYVYPGDVSYLVIDDDGTPEAEDELPISDSIQTTRVDWVTALLSSVYTAGLTDATPQQLDGTIDSPTQGSSG</sequence>